<dbReference type="InterPro" id="IPR007627">
    <property type="entry name" value="RNA_pol_sigma70_r2"/>
</dbReference>
<evidence type="ECO:0000259" key="7">
    <source>
        <dbReference type="Pfam" id="PF04542"/>
    </source>
</evidence>
<reference evidence="9" key="2">
    <citation type="submission" date="2020-09" db="EMBL/GenBank/DDBJ databases">
        <authorList>
            <person name="Sun Q."/>
            <person name="Zhou Y."/>
        </authorList>
    </citation>
    <scope>NUCLEOTIDE SEQUENCE</scope>
    <source>
        <strain evidence="9">CGMCC 4.7372</strain>
    </source>
</reference>
<dbReference type="NCBIfam" id="TIGR02937">
    <property type="entry name" value="sigma70-ECF"/>
    <property type="match status" value="1"/>
</dbReference>
<organism evidence="9 10">
    <name type="scientific">Actinomyces gaoshouyii</name>
    <dbReference type="NCBI Taxonomy" id="1960083"/>
    <lineage>
        <taxon>Bacteria</taxon>
        <taxon>Bacillati</taxon>
        <taxon>Actinomycetota</taxon>
        <taxon>Actinomycetes</taxon>
        <taxon>Actinomycetales</taxon>
        <taxon>Actinomycetaceae</taxon>
        <taxon>Actinomyces</taxon>
    </lineage>
</organism>
<gene>
    <name evidence="9" type="ORF">GCM10011612_04780</name>
</gene>
<evidence type="ECO:0000313" key="10">
    <source>
        <dbReference type="Proteomes" id="UP000614239"/>
    </source>
</evidence>
<evidence type="ECO:0000259" key="8">
    <source>
        <dbReference type="Pfam" id="PF04545"/>
    </source>
</evidence>
<comment type="similarity">
    <text evidence="1">Belongs to the sigma-70 factor family. ECF subfamily.</text>
</comment>
<evidence type="ECO:0000256" key="5">
    <source>
        <dbReference type="ARBA" id="ARBA00023163"/>
    </source>
</evidence>
<dbReference type="Proteomes" id="UP000614239">
    <property type="component" value="Unassembled WGS sequence"/>
</dbReference>
<dbReference type="GO" id="GO:0003677">
    <property type="term" value="F:DNA binding"/>
    <property type="evidence" value="ECO:0007669"/>
    <property type="project" value="UniProtKB-KW"/>
</dbReference>
<evidence type="ECO:0000256" key="3">
    <source>
        <dbReference type="ARBA" id="ARBA00023082"/>
    </source>
</evidence>
<feature type="compositionally biased region" description="Basic residues" evidence="6">
    <location>
        <begin position="21"/>
        <end position="34"/>
    </location>
</feature>
<evidence type="ECO:0000313" key="9">
    <source>
        <dbReference type="EMBL" id="GGO95894.1"/>
    </source>
</evidence>
<dbReference type="InterPro" id="IPR013325">
    <property type="entry name" value="RNA_pol_sigma_r2"/>
</dbReference>
<dbReference type="SUPFAM" id="SSF88946">
    <property type="entry name" value="Sigma2 domain of RNA polymerase sigma factors"/>
    <property type="match status" value="1"/>
</dbReference>
<keyword evidence="2" id="KW-0805">Transcription regulation</keyword>
<evidence type="ECO:0000256" key="2">
    <source>
        <dbReference type="ARBA" id="ARBA00023015"/>
    </source>
</evidence>
<dbReference type="InterPro" id="IPR036388">
    <property type="entry name" value="WH-like_DNA-bd_sf"/>
</dbReference>
<evidence type="ECO:0000256" key="4">
    <source>
        <dbReference type="ARBA" id="ARBA00023125"/>
    </source>
</evidence>
<feature type="region of interest" description="Disordered" evidence="6">
    <location>
        <begin position="1"/>
        <end position="35"/>
    </location>
</feature>
<dbReference type="SUPFAM" id="SSF88659">
    <property type="entry name" value="Sigma3 and sigma4 domains of RNA polymerase sigma factors"/>
    <property type="match status" value="1"/>
</dbReference>
<sequence>MQSPAANRRERRGSDEEAPRRARTMRSVEKHRHTERGDEVDALLARVAQGEEQAFAELYDAWAGRLLALIMRIVIDRAQSEEVLQEVMLEAWRRAPSFDPSRGTARAWLVTMARHRAIDRVRSAQAARDREDAWQAYLPDADVTLAEVEERIEAGRVREALDTVGEPHRTTIALAYFTGLTHTEIAKRMGVPLGTVKSRIRDGMAKMRTHLGEPR</sequence>
<keyword evidence="5" id="KW-0804">Transcription</keyword>
<dbReference type="AlphaFoldDB" id="A0A8H9LEA6"/>
<comment type="caution">
    <text evidence="9">The sequence shown here is derived from an EMBL/GenBank/DDBJ whole genome shotgun (WGS) entry which is preliminary data.</text>
</comment>
<dbReference type="PANTHER" id="PTHR43133:SF66">
    <property type="entry name" value="ECF RNA POLYMERASE SIGMA FACTOR SIGK"/>
    <property type="match status" value="1"/>
</dbReference>
<dbReference type="GO" id="GO:0016987">
    <property type="term" value="F:sigma factor activity"/>
    <property type="evidence" value="ECO:0007669"/>
    <property type="project" value="UniProtKB-KW"/>
</dbReference>
<dbReference type="InterPro" id="IPR013324">
    <property type="entry name" value="RNA_pol_sigma_r3/r4-like"/>
</dbReference>
<dbReference type="InterPro" id="IPR007630">
    <property type="entry name" value="RNA_pol_sigma70_r4"/>
</dbReference>
<dbReference type="Gene3D" id="1.10.1740.10">
    <property type="match status" value="1"/>
</dbReference>
<evidence type="ECO:0000256" key="1">
    <source>
        <dbReference type="ARBA" id="ARBA00010641"/>
    </source>
</evidence>
<name>A0A8H9LEA6_9ACTO</name>
<feature type="domain" description="RNA polymerase sigma-70 region 4" evidence="8">
    <location>
        <begin position="160"/>
        <end position="208"/>
    </location>
</feature>
<protein>
    <submittedName>
        <fullName evidence="9">RNA polymerase sigma factor SigK</fullName>
    </submittedName>
</protein>
<dbReference type="InterPro" id="IPR014284">
    <property type="entry name" value="RNA_pol_sigma-70_dom"/>
</dbReference>
<dbReference type="EMBL" id="BMNJ01000002">
    <property type="protein sequence ID" value="GGO95894.1"/>
    <property type="molecule type" value="Genomic_DNA"/>
</dbReference>
<dbReference type="CDD" id="cd06171">
    <property type="entry name" value="Sigma70_r4"/>
    <property type="match status" value="1"/>
</dbReference>
<dbReference type="Pfam" id="PF04542">
    <property type="entry name" value="Sigma70_r2"/>
    <property type="match status" value="1"/>
</dbReference>
<dbReference type="PANTHER" id="PTHR43133">
    <property type="entry name" value="RNA POLYMERASE ECF-TYPE SIGMA FACTO"/>
    <property type="match status" value="1"/>
</dbReference>
<dbReference type="Pfam" id="PF04545">
    <property type="entry name" value="Sigma70_r4"/>
    <property type="match status" value="1"/>
</dbReference>
<reference evidence="9" key="1">
    <citation type="journal article" date="2014" name="Int. J. Syst. Evol. Microbiol.">
        <title>Complete genome sequence of Corynebacterium casei LMG S-19264T (=DSM 44701T), isolated from a smear-ripened cheese.</title>
        <authorList>
            <consortium name="US DOE Joint Genome Institute (JGI-PGF)"/>
            <person name="Walter F."/>
            <person name="Albersmeier A."/>
            <person name="Kalinowski J."/>
            <person name="Ruckert C."/>
        </authorList>
    </citation>
    <scope>NUCLEOTIDE SEQUENCE</scope>
    <source>
        <strain evidence="9">CGMCC 4.7372</strain>
    </source>
</reference>
<evidence type="ECO:0000256" key="6">
    <source>
        <dbReference type="SAM" id="MobiDB-lite"/>
    </source>
</evidence>
<keyword evidence="10" id="KW-1185">Reference proteome</keyword>
<accession>A0A8H9LEA6</accession>
<dbReference type="Gene3D" id="1.10.10.10">
    <property type="entry name" value="Winged helix-like DNA-binding domain superfamily/Winged helix DNA-binding domain"/>
    <property type="match status" value="1"/>
</dbReference>
<keyword evidence="3" id="KW-0731">Sigma factor</keyword>
<proteinExistence type="inferred from homology"/>
<dbReference type="InterPro" id="IPR039425">
    <property type="entry name" value="RNA_pol_sigma-70-like"/>
</dbReference>
<dbReference type="GO" id="GO:0006352">
    <property type="term" value="P:DNA-templated transcription initiation"/>
    <property type="evidence" value="ECO:0007669"/>
    <property type="project" value="InterPro"/>
</dbReference>
<keyword evidence="4" id="KW-0238">DNA-binding</keyword>
<feature type="domain" description="RNA polymerase sigma-70 region 2" evidence="7">
    <location>
        <begin position="58"/>
        <end position="125"/>
    </location>
</feature>